<protein>
    <submittedName>
        <fullName evidence="2">Uncharacterized protein</fullName>
    </submittedName>
</protein>
<comment type="caution">
    <text evidence="2">The sequence shown here is derived from an EMBL/GenBank/DDBJ whole genome shotgun (WGS) entry which is preliminary data.</text>
</comment>
<feature type="region of interest" description="Disordered" evidence="1">
    <location>
        <begin position="1"/>
        <end position="46"/>
    </location>
</feature>
<dbReference type="EMBL" id="BAFD01000060">
    <property type="protein sequence ID" value="GAB44098.1"/>
    <property type="molecule type" value="Genomic_DNA"/>
</dbReference>
<evidence type="ECO:0000313" key="2">
    <source>
        <dbReference type="EMBL" id="GAB44098.1"/>
    </source>
</evidence>
<reference evidence="2 3" key="1">
    <citation type="submission" date="2012-02" db="EMBL/GenBank/DDBJ databases">
        <title>Whole genome shotgun sequence of Gordonia terrae NBRC 100016.</title>
        <authorList>
            <person name="Takarada H."/>
            <person name="Hosoyama A."/>
            <person name="Tsuchikane K."/>
            <person name="Katsumata H."/>
            <person name="Yamazaki S."/>
            <person name="Fujita N."/>
        </authorList>
    </citation>
    <scope>NUCLEOTIDE SEQUENCE [LARGE SCALE GENOMIC DNA]</scope>
    <source>
        <strain evidence="2 3">NBRC 100016</strain>
    </source>
</reference>
<proteinExistence type="predicted"/>
<name>A0ABQ0HE03_9ACTN</name>
<evidence type="ECO:0000313" key="3">
    <source>
        <dbReference type="Proteomes" id="UP000004881"/>
    </source>
</evidence>
<evidence type="ECO:0000256" key="1">
    <source>
        <dbReference type="SAM" id="MobiDB-lite"/>
    </source>
</evidence>
<sequence>MKAPEQGEQVLAQRARDASVGQLDDADVMSATPVGSPPAEGPDDAPILHLGQVVVYLDAADTAALQRIADPMDRRCVEPGDQDDRGSMVGRSGVLRAVRESIVEHDSTPIY</sequence>
<gene>
    <name evidence="2" type="ORF">GOTRE_060_00050</name>
</gene>
<accession>A0ABQ0HE03</accession>
<dbReference type="Proteomes" id="UP000004881">
    <property type="component" value="Unassembled WGS sequence"/>
</dbReference>
<keyword evidence="3" id="KW-1185">Reference proteome</keyword>
<organism evidence="2 3">
    <name type="scientific">Gordonia terrae NBRC 100016</name>
    <dbReference type="NCBI Taxonomy" id="1089454"/>
    <lineage>
        <taxon>Bacteria</taxon>
        <taxon>Bacillati</taxon>
        <taxon>Actinomycetota</taxon>
        <taxon>Actinomycetes</taxon>
        <taxon>Mycobacteriales</taxon>
        <taxon>Gordoniaceae</taxon>
        <taxon>Gordonia</taxon>
    </lineage>
</organism>